<protein>
    <submittedName>
        <fullName evidence="1">Uncharacterized protein</fullName>
    </submittedName>
</protein>
<gene>
    <name evidence="1" type="ORF">DWW08_04565</name>
</gene>
<dbReference type="RefSeq" id="WP_122141894.1">
    <property type="nucleotide sequence ID" value="NZ_JAFKPQ010000002.1"/>
</dbReference>
<accession>A0A412YJN9</accession>
<dbReference type="AlphaFoldDB" id="A0A412YJN9"/>
<organism evidence="1 2">
    <name type="scientific">Bacteroides fragilis</name>
    <dbReference type="NCBI Taxonomy" id="817"/>
    <lineage>
        <taxon>Bacteria</taxon>
        <taxon>Pseudomonadati</taxon>
        <taxon>Bacteroidota</taxon>
        <taxon>Bacteroidia</taxon>
        <taxon>Bacteroidales</taxon>
        <taxon>Bacteroidaceae</taxon>
        <taxon>Bacteroides</taxon>
    </lineage>
</organism>
<proteinExistence type="predicted"/>
<evidence type="ECO:0000313" key="1">
    <source>
        <dbReference type="EMBL" id="RGV57657.1"/>
    </source>
</evidence>
<dbReference type="EMBL" id="QRZH01000003">
    <property type="protein sequence ID" value="RGV57657.1"/>
    <property type="molecule type" value="Genomic_DNA"/>
</dbReference>
<comment type="caution">
    <text evidence="1">The sequence shown here is derived from an EMBL/GenBank/DDBJ whole genome shotgun (WGS) entry which is preliminary data.</text>
</comment>
<sequence length="89" mass="10114">MNKAEHYIQQATTERVRSRALIRTVATEAIRIQREETTANAVTVFKQMCPSRVSKGCANVTHKKETQSTRCDGNCKRIKYLLAGMNKLE</sequence>
<dbReference type="Proteomes" id="UP000286270">
    <property type="component" value="Unassembled WGS sequence"/>
</dbReference>
<name>A0A412YJN9_BACFG</name>
<reference evidence="1 2" key="1">
    <citation type="submission" date="2018-08" db="EMBL/GenBank/DDBJ databases">
        <title>A genome reference for cultivated species of the human gut microbiota.</title>
        <authorList>
            <person name="Zou Y."/>
            <person name="Xue W."/>
            <person name="Luo G."/>
        </authorList>
    </citation>
    <scope>NUCLEOTIDE SEQUENCE [LARGE SCALE GENOMIC DNA]</scope>
    <source>
        <strain evidence="1 2">AF14-26</strain>
    </source>
</reference>
<evidence type="ECO:0000313" key="2">
    <source>
        <dbReference type="Proteomes" id="UP000286270"/>
    </source>
</evidence>